<dbReference type="SUPFAM" id="SSF56801">
    <property type="entry name" value="Acetyl-CoA synthetase-like"/>
    <property type="match status" value="1"/>
</dbReference>
<dbReference type="CDD" id="cd05941">
    <property type="entry name" value="MCS"/>
    <property type="match status" value="1"/>
</dbReference>
<dbReference type="RefSeq" id="XP_003739486.1">
    <property type="nucleotide sequence ID" value="XM_003739438.2"/>
</dbReference>
<dbReference type="InterPro" id="IPR042099">
    <property type="entry name" value="ANL_N_sf"/>
</dbReference>
<dbReference type="Gene3D" id="3.30.300.30">
    <property type="match status" value="1"/>
</dbReference>
<evidence type="ECO:0000256" key="1">
    <source>
        <dbReference type="ARBA" id="ARBA00006432"/>
    </source>
</evidence>
<gene>
    <name evidence="5" type="primary">LOC100901528</name>
</gene>
<comment type="similarity">
    <text evidence="1">Belongs to the ATP-dependent AMP-binding enzyme family.</text>
</comment>
<protein>
    <submittedName>
        <fullName evidence="5">Acyl-CoA synthetase family member 3, mitochondrial</fullName>
    </submittedName>
</protein>
<dbReference type="Pfam" id="PF13193">
    <property type="entry name" value="AMP-binding_C"/>
    <property type="match status" value="1"/>
</dbReference>
<evidence type="ECO:0000313" key="5">
    <source>
        <dbReference type="RefSeq" id="XP_003739486.1"/>
    </source>
</evidence>
<proteinExistence type="inferred from homology"/>
<dbReference type="PANTHER" id="PTHR43201">
    <property type="entry name" value="ACYL-COA SYNTHETASE"/>
    <property type="match status" value="1"/>
</dbReference>
<dbReference type="Gene3D" id="3.40.50.12780">
    <property type="entry name" value="N-terminal domain of ligase-like"/>
    <property type="match status" value="1"/>
</dbReference>
<dbReference type="AlphaFoldDB" id="A0AAJ6QPA1"/>
<reference evidence="5" key="1">
    <citation type="submission" date="2025-08" db="UniProtKB">
        <authorList>
            <consortium name="RefSeq"/>
        </authorList>
    </citation>
    <scope>IDENTIFICATION</scope>
</reference>
<evidence type="ECO:0000313" key="4">
    <source>
        <dbReference type="Proteomes" id="UP000694867"/>
    </source>
</evidence>
<dbReference type="Proteomes" id="UP000694867">
    <property type="component" value="Unplaced"/>
</dbReference>
<dbReference type="InterPro" id="IPR045851">
    <property type="entry name" value="AMP-bd_C_sf"/>
</dbReference>
<keyword evidence="4" id="KW-1185">Reference proteome</keyword>
<feature type="domain" description="AMP-dependent synthetase/ligase" evidence="2">
    <location>
        <begin position="44"/>
        <end position="416"/>
    </location>
</feature>
<dbReference type="GeneID" id="100901528"/>
<dbReference type="InterPro" id="IPR020845">
    <property type="entry name" value="AMP-binding_CS"/>
</dbReference>
<evidence type="ECO:0000259" key="3">
    <source>
        <dbReference type="Pfam" id="PF13193"/>
    </source>
</evidence>
<dbReference type="GO" id="GO:0031956">
    <property type="term" value="F:medium-chain fatty acid-CoA ligase activity"/>
    <property type="evidence" value="ECO:0007669"/>
    <property type="project" value="TreeGrafter"/>
</dbReference>
<organism evidence="4 5">
    <name type="scientific">Galendromus occidentalis</name>
    <name type="common">western predatory mite</name>
    <dbReference type="NCBI Taxonomy" id="34638"/>
    <lineage>
        <taxon>Eukaryota</taxon>
        <taxon>Metazoa</taxon>
        <taxon>Ecdysozoa</taxon>
        <taxon>Arthropoda</taxon>
        <taxon>Chelicerata</taxon>
        <taxon>Arachnida</taxon>
        <taxon>Acari</taxon>
        <taxon>Parasitiformes</taxon>
        <taxon>Mesostigmata</taxon>
        <taxon>Gamasina</taxon>
        <taxon>Phytoseioidea</taxon>
        <taxon>Phytoseiidae</taxon>
        <taxon>Typhlodrominae</taxon>
        <taxon>Galendromus</taxon>
    </lineage>
</organism>
<sequence length="556" mass="62470">MLAFKCLSGLRRGSAPLLRKFSCAVFADKFEPSFGSHLSKVLKNTAVVDDRGSYTYSDVFKVAGAIRQRLENAGGADPKKSHRVAFLCPGDTRFVATLWSIWLGGNTAVPLFHEHPVNLMEYYVKDCQASVILGTQEFEPKLKELAENTGVRYVILPDLDAIGLGNDWEDSPKWNALENLDALMLYTSGTTGPPKGVVLRHANLRFQTNQIRDAWEWTGDDVMLHALPLHHTHGIVSGILTPLYSGCSIRMLPKFDPKRIWNFITANGEDPVSIFMGVPTMYVKLIAHYEESLRGKVDPSQFKEAIKRHIRFLISGSASLPEPIYHRMHEITGMEILERYGMTEVGIPLSNKLNGKRFPGCVGYPTRGTETMIAEIEKRKIVKRIAEGNFNGTTIYEKDVSGDLLLRGPFVFNRYWNKKEKTVETFTECGWFITGDEAQVSEDGVYKILGRTSADILKSGGYKISALDVEKYLMQHPDIEECVVVGVPDEEWGERVAAIAVFKKGATVPDLETLRAWCKERMAHYQAPTILKSVEKLNRNYLGKVNKKELVKELFG</sequence>
<dbReference type="PROSITE" id="PS00455">
    <property type="entry name" value="AMP_BINDING"/>
    <property type="match status" value="1"/>
</dbReference>
<dbReference type="InterPro" id="IPR000873">
    <property type="entry name" value="AMP-dep_synth/lig_dom"/>
</dbReference>
<name>A0AAJ6QPA1_9ACAR</name>
<dbReference type="PANTHER" id="PTHR43201:SF8">
    <property type="entry name" value="ACYL-COA SYNTHETASE FAMILY MEMBER 3"/>
    <property type="match status" value="1"/>
</dbReference>
<dbReference type="InterPro" id="IPR025110">
    <property type="entry name" value="AMP-bd_C"/>
</dbReference>
<dbReference type="KEGG" id="goe:100901528"/>
<accession>A0AAJ6QPA1</accession>
<evidence type="ECO:0000259" key="2">
    <source>
        <dbReference type="Pfam" id="PF00501"/>
    </source>
</evidence>
<dbReference type="Pfam" id="PF00501">
    <property type="entry name" value="AMP-binding"/>
    <property type="match status" value="1"/>
</dbReference>
<dbReference type="GO" id="GO:0006631">
    <property type="term" value="P:fatty acid metabolic process"/>
    <property type="evidence" value="ECO:0007669"/>
    <property type="project" value="TreeGrafter"/>
</dbReference>
<feature type="domain" description="AMP-binding enzyme C-terminal" evidence="3">
    <location>
        <begin position="469"/>
        <end position="544"/>
    </location>
</feature>